<dbReference type="GO" id="GO:0005737">
    <property type="term" value="C:cytoplasm"/>
    <property type="evidence" value="ECO:0007669"/>
    <property type="project" value="UniProtKB-ARBA"/>
</dbReference>
<evidence type="ECO:0000313" key="4">
    <source>
        <dbReference type="Proteomes" id="UP001176521"/>
    </source>
</evidence>
<feature type="compositionally biased region" description="Basic and acidic residues" evidence="1">
    <location>
        <begin position="1623"/>
        <end position="1632"/>
    </location>
</feature>
<feature type="compositionally biased region" description="Low complexity" evidence="1">
    <location>
        <begin position="1608"/>
        <end position="1620"/>
    </location>
</feature>
<accession>A0AAN6GHE4</accession>
<dbReference type="PANTHER" id="PTHR10663">
    <property type="entry name" value="GUANYL-NUCLEOTIDE EXCHANGE FACTOR"/>
    <property type="match status" value="1"/>
</dbReference>
<dbReference type="FunFam" id="1.10.1000.11:FF:000002">
    <property type="entry name" value="Cytohesin 1"/>
    <property type="match status" value="1"/>
</dbReference>
<name>A0AAN6GHE4_9BASI</name>
<dbReference type="GO" id="GO:0016192">
    <property type="term" value="P:vesicle-mediated transport"/>
    <property type="evidence" value="ECO:0007669"/>
    <property type="project" value="UniProtKB-ARBA"/>
</dbReference>
<dbReference type="GO" id="GO:0032012">
    <property type="term" value="P:regulation of ARF protein signal transduction"/>
    <property type="evidence" value="ECO:0007669"/>
    <property type="project" value="InterPro"/>
</dbReference>
<protein>
    <submittedName>
        <fullName evidence="3">GDP/GTP exchange factor for ARF</fullName>
    </submittedName>
</protein>
<feature type="region of interest" description="Disordered" evidence="1">
    <location>
        <begin position="390"/>
        <end position="450"/>
    </location>
</feature>
<feature type="region of interest" description="Disordered" evidence="1">
    <location>
        <begin position="1608"/>
        <end position="1632"/>
    </location>
</feature>
<feature type="compositionally biased region" description="Low complexity" evidence="1">
    <location>
        <begin position="167"/>
        <end position="179"/>
    </location>
</feature>
<dbReference type="CDD" id="cd00171">
    <property type="entry name" value="Sec7"/>
    <property type="match status" value="1"/>
</dbReference>
<feature type="region of interest" description="Disordered" evidence="1">
    <location>
        <begin position="1392"/>
        <end position="1414"/>
    </location>
</feature>
<feature type="region of interest" description="Disordered" evidence="1">
    <location>
        <begin position="467"/>
        <end position="529"/>
    </location>
</feature>
<feature type="compositionally biased region" description="Pro residues" evidence="1">
    <location>
        <begin position="713"/>
        <end position="725"/>
    </location>
</feature>
<feature type="compositionally biased region" description="Low complexity" evidence="1">
    <location>
        <begin position="412"/>
        <end position="444"/>
    </location>
</feature>
<gene>
    <name evidence="3" type="primary">GEA2</name>
    <name evidence="3" type="ORF">OC842_001633</name>
</gene>
<dbReference type="Gene3D" id="1.10.1000.11">
    <property type="entry name" value="Arf Nucleotide-binding Site Opener,domain 2"/>
    <property type="match status" value="1"/>
</dbReference>
<dbReference type="EMBL" id="JAPDMQ010000060">
    <property type="protein sequence ID" value="KAK0537421.1"/>
    <property type="molecule type" value="Genomic_DNA"/>
</dbReference>
<dbReference type="SMART" id="SM00222">
    <property type="entry name" value="Sec7"/>
    <property type="match status" value="1"/>
</dbReference>
<dbReference type="Pfam" id="PF01369">
    <property type="entry name" value="Sec7"/>
    <property type="match status" value="1"/>
</dbReference>
<dbReference type="GO" id="GO:0005085">
    <property type="term" value="F:guanyl-nucleotide exchange factor activity"/>
    <property type="evidence" value="ECO:0007669"/>
    <property type="project" value="InterPro"/>
</dbReference>
<sequence>MAAAVAAPALVAGPGFAAGSTPALSLSLLDLIHNEITAVTSELRRNLNRRGFASSAAYTQAAALALHTTFHGLPPLDPATADPELVAIAGAALPVLTPSTLVSTTTMSLTMPALSAAARTFANFQQRQARGGTQLPSAQALGGPADPATSKDGVASGPAEGAGAGGDALASTTPRTPLGPGAPPPPTDDPLSLLTRFVLLRAQLRTHSATPGANLSTFPLPFLVEPFLKVVLSPKTTGTTTAIALASVQRFIVHGIIPAPRLVRDADALPRLAPSAEQGSLPNVAADIAHALSHSRFEASTPASAETGSSDELVLVRILDLMRVLICPAVPGSHVPALADLLSDGAICELMETGLSMCCQTRLSELLRKTAQAQMTEMLGAIFRRLENLPVSPSPQGSLQAGQEGSGTQDEASASGPSAEGALAASSSAAAGLPPSGPTSPTGESRTHMRRMTMPDPKSLAIPAAATAEALSAVSEEDPEQEAGTLVEDKPSEKREGEVEQGDVSQADEVAGAKEKTGPPTVAGSVVEATRSEPPRAIAKPYGLPAINEILRVLAYLIDPHDSNNNDTMRLLSMQLLTPLLESNGAAISRFPDLRALLTDVAAKHLFQLARTSPGPSSGSGLTLAAAEANAMQLQMVGASLRAITTLFAAMKPFLKLQFELFVAFCLDRLAPTFPFTMEPWNEGALAVAAARKAQAPPPPIVPVAAGGDSASAPPPPPPPPPPMPKTSERAPATGETRELTLETFNMLFRGFERHGTGVAIPSVEGAAGAGASLAVPEGALASLAGSGVQTPTIGGQIAVEDVMVTLWVNYDCDAHCEDLYDRVVRFLCRAIHATNPAHAGNAGSGSGSDTANGASPALQDGTQVLALDAILNLISGMAGRQEALDLEAAASPPVDVALDARTLSERKQRKGLILDAANRFNAKPKVGVKWMAERGLIVADGSEQEKAKSLAAFLKGCPGLDKKLLGDFISRPDNLQVLEAFISLFDFHGKSIADALRELLETFRLPGESQQIARITETFAKIFFAHKPPEIASEDATYVLSYSVIMLNTDQHNPQNKRKMQVEDYKKNLRGVNEGKDFDPEYLNNIFESIKKREIVMPEEHLGQLGFEYAWKELVRRSRTSGHMLPCGSADFDRPMFENSWQPIVASLAHAFSSFQDEYLLERAITGFRQCATLARKFGMNDVFDFMVHGLSAVTGLLDDGFQGPRPNATNPQVDIEGQKITVSPLSIRFGMNFKGQLAAVVLFTIANGNGDAIRSSWTDIFEIFKNLFANQLLPESMLSMLDFSVVNGRSRIPLKAKKLPGVAQHDARSQGGGLFSTLSSYLLAPMSAEKEAAPQDVTEQDVESSLSTVDCVASCNLEELYEQIKHLKGDALLAAVRSLKGLAERLVSQASKSDAGGTGTSTPTQASVAQNRALSSPRYDASAVFVMEMFVEIACGDADVLPHTWHLVYDFIATMLSAPKVHHPLMVERAVVLALRLVQKASVLASESADDTSELRGLRDQLFLALDTVRSLPAELRSIVSLQLLGGLVPIVSTTPSFARSSTEWGLLLALIGEHSKRANASAIAVRLGMQAVSEGISVGVTAENILGFLGLLRDYASEAELNAANGGGAAATSSPGSRNRSREPPARQTLTEKKELAEADEARRERAVEAVAALESLRHKIPSVVSSTSVPYADAWKQTWVTLLGALLTQCLSSHRPLRQAAITHSQRAFLCSEILPAAPVDIRPIFDQVLFPVLDELTKPVVIQRDPGPGGMQEVRLRLCALACKLFLHLLSPLAESTSSDADLQEVWLTLLDFFDRFVNVGKKDQLAEAIPENLKNVLLVMSASGVLLPPPPAGQPDQRTQRQAVLWAVTFDRLKRFLPGLQEEVFPPLPPPPPPAAASAPAPESGAPEAGEAPVAVPASQVEEAEAQSAASEPTAAEAEEPANEGAPAEDAAQEPKAEAQGASPPPAA</sequence>
<proteinExistence type="predicted"/>
<keyword evidence="4" id="KW-1185">Reference proteome</keyword>
<feature type="region of interest" description="Disordered" evidence="1">
    <location>
        <begin position="699"/>
        <end position="735"/>
    </location>
</feature>
<dbReference type="InterPro" id="IPR056604">
    <property type="entry name" value="GBF1-like_TPR"/>
</dbReference>
<feature type="compositionally biased region" description="Pro residues" evidence="1">
    <location>
        <begin position="1872"/>
        <end position="1881"/>
    </location>
</feature>
<organism evidence="3 4">
    <name type="scientific">Tilletia horrida</name>
    <dbReference type="NCBI Taxonomy" id="155126"/>
    <lineage>
        <taxon>Eukaryota</taxon>
        <taxon>Fungi</taxon>
        <taxon>Dikarya</taxon>
        <taxon>Basidiomycota</taxon>
        <taxon>Ustilaginomycotina</taxon>
        <taxon>Exobasidiomycetes</taxon>
        <taxon>Tilletiales</taxon>
        <taxon>Tilletiaceae</taxon>
        <taxon>Tilletia</taxon>
    </lineage>
</organism>
<dbReference type="InterPro" id="IPR000904">
    <property type="entry name" value="Sec7_dom"/>
</dbReference>
<feature type="region of interest" description="Disordered" evidence="1">
    <location>
        <begin position="128"/>
        <end position="190"/>
    </location>
</feature>
<dbReference type="Gene3D" id="1.10.220.20">
    <property type="match status" value="1"/>
</dbReference>
<evidence type="ECO:0000256" key="1">
    <source>
        <dbReference type="SAM" id="MobiDB-lite"/>
    </source>
</evidence>
<dbReference type="GO" id="GO:0012505">
    <property type="term" value="C:endomembrane system"/>
    <property type="evidence" value="ECO:0007669"/>
    <property type="project" value="UniProtKB-ARBA"/>
</dbReference>
<feature type="compositionally biased region" description="Basic and acidic residues" evidence="1">
    <location>
        <begin position="487"/>
        <end position="498"/>
    </location>
</feature>
<feature type="region of interest" description="Disordered" evidence="1">
    <location>
        <begin position="1869"/>
        <end position="1954"/>
    </location>
</feature>
<comment type="caution">
    <text evidence="3">The sequence shown here is derived from an EMBL/GenBank/DDBJ whole genome shotgun (WGS) entry which is preliminary data.</text>
</comment>
<dbReference type="InterPro" id="IPR035999">
    <property type="entry name" value="Sec7_dom_sf"/>
</dbReference>
<evidence type="ECO:0000313" key="3">
    <source>
        <dbReference type="EMBL" id="KAK0537421.1"/>
    </source>
</evidence>
<reference evidence="3" key="1">
    <citation type="journal article" date="2023" name="PhytoFront">
        <title>Draft Genome Resources of Seven Strains of Tilletia horrida, Causal Agent of Kernel Smut of Rice.</title>
        <authorList>
            <person name="Khanal S."/>
            <person name="Antony Babu S."/>
            <person name="Zhou X.G."/>
        </authorList>
    </citation>
    <scope>NUCLEOTIDE SEQUENCE</scope>
    <source>
        <strain evidence="3">TX3</strain>
    </source>
</reference>
<dbReference type="PANTHER" id="PTHR10663:SF388">
    <property type="entry name" value="GOLGI-SPECIFIC BREFELDIN A-RESISTANCE GUANINE NUCLEOTIDE EXCHANGE FACTOR 1"/>
    <property type="match status" value="1"/>
</dbReference>
<feature type="domain" description="SEC7" evidence="2">
    <location>
        <begin position="903"/>
        <end position="1094"/>
    </location>
</feature>
<dbReference type="InterPro" id="IPR023394">
    <property type="entry name" value="Sec7_C_sf"/>
</dbReference>
<dbReference type="Pfam" id="PF23325">
    <property type="entry name" value="TPR_28"/>
    <property type="match status" value="1"/>
</dbReference>
<dbReference type="PROSITE" id="PS50190">
    <property type="entry name" value="SEC7"/>
    <property type="match status" value="1"/>
</dbReference>
<feature type="compositionally biased region" description="Low complexity" evidence="1">
    <location>
        <begin position="1882"/>
        <end position="1922"/>
    </location>
</feature>
<feature type="compositionally biased region" description="Polar residues" evidence="1">
    <location>
        <begin position="394"/>
        <end position="411"/>
    </location>
</feature>
<dbReference type="Proteomes" id="UP001176521">
    <property type="component" value="Unassembled WGS sequence"/>
</dbReference>
<evidence type="ECO:0000259" key="2">
    <source>
        <dbReference type="PROSITE" id="PS50190"/>
    </source>
</evidence>
<dbReference type="SUPFAM" id="SSF48425">
    <property type="entry name" value="Sec7 domain"/>
    <property type="match status" value="1"/>
</dbReference>
<feature type="compositionally biased region" description="Polar residues" evidence="1">
    <location>
        <begin position="1402"/>
        <end position="1414"/>
    </location>
</feature>